<gene>
    <name evidence="1" type="ORF">NQ176_g1255</name>
</gene>
<dbReference type="EMBL" id="JANJQO010000066">
    <property type="protein sequence ID" value="KAJ2982633.1"/>
    <property type="molecule type" value="Genomic_DNA"/>
</dbReference>
<evidence type="ECO:0000313" key="2">
    <source>
        <dbReference type="Proteomes" id="UP001143910"/>
    </source>
</evidence>
<reference evidence="1" key="1">
    <citation type="submission" date="2022-08" db="EMBL/GenBank/DDBJ databases">
        <title>Genome Sequence of Lecanicillium fungicola.</title>
        <authorList>
            <person name="Buettner E."/>
        </authorList>
    </citation>
    <scope>NUCLEOTIDE SEQUENCE</scope>
    <source>
        <strain evidence="1">Babe33</strain>
    </source>
</reference>
<organism evidence="1 2">
    <name type="scientific">Zarea fungicola</name>
    <dbReference type="NCBI Taxonomy" id="93591"/>
    <lineage>
        <taxon>Eukaryota</taxon>
        <taxon>Fungi</taxon>
        <taxon>Dikarya</taxon>
        <taxon>Ascomycota</taxon>
        <taxon>Pezizomycotina</taxon>
        <taxon>Sordariomycetes</taxon>
        <taxon>Hypocreomycetidae</taxon>
        <taxon>Hypocreales</taxon>
        <taxon>Cordycipitaceae</taxon>
        <taxon>Zarea</taxon>
    </lineage>
</organism>
<proteinExistence type="predicted"/>
<evidence type="ECO:0000313" key="1">
    <source>
        <dbReference type="EMBL" id="KAJ2982633.1"/>
    </source>
</evidence>
<comment type="caution">
    <text evidence="1">The sequence shown here is derived from an EMBL/GenBank/DDBJ whole genome shotgun (WGS) entry which is preliminary data.</text>
</comment>
<keyword evidence="2" id="KW-1185">Reference proteome</keyword>
<dbReference type="Proteomes" id="UP001143910">
    <property type="component" value="Unassembled WGS sequence"/>
</dbReference>
<sequence length="194" mass="21891">MLTSVFIDFPKPAIAVSEIRFTGGIKFHDNGTMFRDRGPGPQYVGLPSQNIDDNWDALIGTRYLAFTEEQKHLFNVEIDKSPKDGLYRAGPDVFHSLHCVNKLRQTLDAYMYRLEDRVDESPQNVMHIEHCLDFLRQLVQCGSDLTPIPLVYSKGAGFAIPDFEQVHTCRSFASIKDWAAKQNEGALKSVGKQA</sequence>
<name>A0ACC1NU34_9HYPO</name>
<protein>
    <submittedName>
        <fullName evidence="1">Uncharacterized protein</fullName>
    </submittedName>
</protein>
<accession>A0ACC1NU34</accession>